<accession>A0A9D4G5K4</accession>
<dbReference type="AlphaFoldDB" id="A0A9D4G5K4"/>
<evidence type="ECO:0000313" key="2">
    <source>
        <dbReference type="Proteomes" id="UP000828390"/>
    </source>
</evidence>
<name>A0A9D4G5K4_DREPO</name>
<organism evidence="1 2">
    <name type="scientific">Dreissena polymorpha</name>
    <name type="common">Zebra mussel</name>
    <name type="synonym">Mytilus polymorpha</name>
    <dbReference type="NCBI Taxonomy" id="45954"/>
    <lineage>
        <taxon>Eukaryota</taxon>
        <taxon>Metazoa</taxon>
        <taxon>Spiralia</taxon>
        <taxon>Lophotrochozoa</taxon>
        <taxon>Mollusca</taxon>
        <taxon>Bivalvia</taxon>
        <taxon>Autobranchia</taxon>
        <taxon>Heteroconchia</taxon>
        <taxon>Euheterodonta</taxon>
        <taxon>Imparidentia</taxon>
        <taxon>Neoheterodontei</taxon>
        <taxon>Myida</taxon>
        <taxon>Dreissenoidea</taxon>
        <taxon>Dreissenidae</taxon>
        <taxon>Dreissena</taxon>
    </lineage>
</organism>
<dbReference type="EMBL" id="JAIWYP010000006">
    <property type="protein sequence ID" value="KAH3810811.1"/>
    <property type="molecule type" value="Genomic_DNA"/>
</dbReference>
<protein>
    <submittedName>
        <fullName evidence="1">Uncharacterized protein</fullName>
    </submittedName>
</protein>
<evidence type="ECO:0000313" key="1">
    <source>
        <dbReference type="EMBL" id="KAH3810811.1"/>
    </source>
</evidence>
<keyword evidence="2" id="KW-1185">Reference proteome</keyword>
<reference evidence="1" key="1">
    <citation type="journal article" date="2019" name="bioRxiv">
        <title>The Genome of the Zebra Mussel, Dreissena polymorpha: A Resource for Invasive Species Research.</title>
        <authorList>
            <person name="McCartney M.A."/>
            <person name="Auch B."/>
            <person name="Kono T."/>
            <person name="Mallez S."/>
            <person name="Zhang Y."/>
            <person name="Obille A."/>
            <person name="Becker A."/>
            <person name="Abrahante J.E."/>
            <person name="Garbe J."/>
            <person name="Badalamenti J.P."/>
            <person name="Herman A."/>
            <person name="Mangelson H."/>
            <person name="Liachko I."/>
            <person name="Sullivan S."/>
            <person name="Sone E.D."/>
            <person name="Koren S."/>
            <person name="Silverstein K.A.T."/>
            <person name="Beckman K.B."/>
            <person name="Gohl D.M."/>
        </authorList>
    </citation>
    <scope>NUCLEOTIDE SEQUENCE</scope>
    <source>
        <strain evidence="1">Duluth1</strain>
        <tissue evidence="1">Whole animal</tissue>
    </source>
</reference>
<sequence>MRHDRVIMDAHGRPDQLQACGATRHHGRSWQTRRVTGDAPPSVIMDAQGRPDKLQVMRHHPSSLTLRADQTSYSRCATIRHHGRSWQTRQVTGDAPPSVIMDAHGRPDKLQVMRHHPPSWTLMADQTSYSRCATIHHHGRSWHTRQVTGDAPPSVIMGAHGRPDKLQVMRHHPLSWTLMADQTSYSRCATIRHHGRSWHTRQVTGDAPPSVIMDAHGRPDKLQQMRHHPSSWTLMADQTSHR</sequence>
<dbReference type="Proteomes" id="UP000828390">
    <property type="component" value="Unassembled WGS sequence"/>
</dbReference>
<gene>
    <name evidence="1" type="ORF">DPMN_139209</name>
</gene>
<reference evidence="1" key="2">
    <citation type="submission" date="2020-11" db="EMBL/GenBank/DDBJ databases">
        <authorList>
            <person name="McCartney M.A."/>
            <person name="Auch B."/>
            <person name="Kono T."/>
            <person name="Mallez S."/>
            <person name="Becker A."/>
            <person name="Gohl D.M."/>
            <person name="Silverstein K.A.T."/>
            <person name="Koren S."/>
            <person name="Bechman K.B."/>
            <person name="Herman A."/>
            <person name="Abrahante J.E."/>
            <person name="Garbe J."/>
        </authorList>
    </citation>
    <scope>NUCLEOTIDE SEQUENCE</scope>
    <source>
        <strain evidence="1">Duluth1</strain>
        <tissue evidence="1">Whole animal</tissue>
    </source>
</reference>
<comment type="caution">
    <text evidence="1">The sequence shown here is derived from an EMBL/GenBank/DDBJ whole genome shotgun (WGS) entry which is preliminary data.</text>
</comment>
<proteinExistence type="predicted"/>